<dbReference type="EMBL" id="AUWU02000006">
    <property type="protein sequence ID" value="KAH0572298.1"/>
    <property type="molecule type" value="Genomic_DNA"/>
</dbReference>
<keyword evidence="3" id="KW-1185">Reference proteome</keyword>
<reference evidence="2" key="2">
    <citation type="submission" date="2020-12" db="EMBL/GenBank/DDBJ databases">
        <title>New Spironucleus salmonicida genome in near-complete chromosomes.</title>
        <authorList>
            <person name="Xu F."/>
            <person name="Kurt Z."/>
            <person name="Jimenez-Gonzalez A."/>
            <person name="Astvaldsson A."/>
            <person name="Andersson J.O."/>
            <person name="Svard S.G."/>
        </authorList>
    </citation>
    <scope>NUCLEOTIDE SEQUENCE</scope>
    <source>
        <strain evidence="2">ATCC 50377</strain>
    </source>
</reference>
<dbReference type="Proteomes" id="UP000018208">
    <property type="component" value="Unassembled WGS sequence"/>
</dbReference>
<organism evidence="1">
    <name type="scientific">Spironucleus salmonicida</name>
    <dbReference type="NCBI Taxonomy" id="348837"/>
    <lineage>
        <taxon>Eukaryota</taxon>
        <taxon>Metamonada</taxon>
        <taxon>Diplomonadida</taxon>
        <taxon>Hexamitidae</taxon>
        <taxon>Hexamitinae</taxon>
        <taxon>Spironucleus</taxon>
    </lineage>
</organism>
<dbReference type="EMBL" id="KI546170">
    <property type="protein sequence ID" value="EST41362.1"/>
    <property type="molecule type" value="Genomic_DNA"/>
</dbReference>
<protein>
    <submittedName>
        <fullName evidence="1">Uncharacterized protein</fullName>
    </submittedName>
</protein>
<name>V6LAD3_9EUKA</name>
<evidence type="ECO:0000313" key="1">
    <source>
        <dbReference type="EMBL" id="EST41362.1"/>
    </source>
</evidence>
<dbReference type="AlphaFoldDB" id="V6LAD3"/>
<evidence type="ECO:0000313" key="3">
    <source>
        <dbReference type="Proteomes" id="UP000018208"/>
    </source>
</evidence>
<evidence type="ECO:0000313" key="2">
    <source>
        <dbReference type="EMBL" id="KAH0572298.1"/>
    </source>
</evidence>
<dbReference type="VEuPathDB" id="GiardiaDB:SS50377_26508"/>
<reference evidence="1 2" key="1">
    <citation type="journal article" date="2014" name="PLoS Genet.">
        <title>The Genome of Spironucleus salmonicida Highlights a Fish Pathogen Adapted to Fluctuating Environments.</title>
        <authorList>
            <person name="Xu F."/>
            <person name="Jerlstrom-Hultqvist J."/>
            <person name="Einarsson E."/>
            <person name="Astvaldsson A."/>
            <person name="Svard S.G."/>
            <person name="Andersson J.O."/>
        </authorList>
    </citation>
    <scope>NUCLEOTIDE SEQUENCE</scope>
    <source>
        <strain evidence="2">ATCC 50377</strain>
    </source>
</reference>
<sequence>MHRSNKFIPQRHISSNFDELLTQNQLTTFSPLQRYKQQYQRYVNHQYTSFTESTLDRQIRLKYYYLNLDATTPLKQDPYSIKEKCEDLLFINKLNAIQTIQGTGINSELILEDLNLSLDFDLDDNAINGQKIINLPQPLDQSIQLQSFAVETQTQQLENLSITSEQSIQVASEPITIQKLIPQALSVQNQLTITKLESLGFNTQTESKAALIQTVDSRKSDFGTQVYHELDVKKIDFSFVDSILQGIKKQ</sequence>
<gene>
    <name evidence="1" type="ORF">SS50377_19077</name>
    <name evidence="2" type="ORF">SS50377_26508</name>
</gene>
<proteinExistence type="predicted"/>
<accession>V6LAD3</accession>